<feature type="region of interest" description="Disordered" evidence="1">
    <location>
        <begin position="432"/>
        <end position="507"/>
    </location>
</feature>
<dbReference type="RefSeq" id="XP_062662950.1">
    <property type="nucleotide sequence ID" value="XM_062807301.1"/>
</dbReference>
<evidence type="ECO:0000313" key="3">
    <source>
        <dbReference type="Proteomes" id="UP001278766"/>
    </source>
</evidence>
<comment type="caution">
    <text evidence="2">The sequence shown here is derived from an EMBL/GenBank/DDBJ whole genome shotgun (WGS) entry which is preliminary data.</text>
</comment>
<name>A0AAE0HPH2_9PEZI</name>
<protein>
    <submittedName>
        <fullName evidence="2">Uncharacterized protein</fullName>
    </submittedName>
</protein>
<reference evidence="2" key="1">
    <citation type="journal article" date="2023" name="Mol. Phylogenet. Evol.">
        <title>Genome-scale phylogeny and comparative genomics of the fungal order Sordariales.</title>
        <authorList>
            <person name="Hensen N."/>
            <person name="Bonometti L."/>
            <person name="Westerberg I."/>
            <person name="Brannstrom I.O."/>
            <person name="Guillou S."/>
            <person name="Cros-Aarteil S."/>
            <person name="Calhoun S."/>
            <person name="Haridas S."/>
            <person name="Kuo A."/>
            <person name="Mondo S."/>
            <person name="Pangilinan J."/>
            <person name="Riley R."/>
            <person name="LaButti K."/>
            <person name="Andreopoulos B."/>
            <person name="Lipzen A."/>
            <person name="Chen C."/>
            <person name="Yan M."/>
            <person name="Daum C."/>
            <person name="Ng V."/>
            <person name="Clum A."/>
            <person name="Steindorff A."/>
            <person name="Ohm R.A."/>
            <person name="Martin F."/>
            <person name="Silar P."/>
            <person name="Natvig D.O."/>
            <person name="Lalanne C."/>
            <person name="Gautier V."/>
            <person name="Ament-Velasquez S.L."/>
            <person name="Kruys A."/>
            <person name="Hutchinson M.I."/>
            <person name="Powell A.J."/>
            <person name="Barry K."/>
            <person name="Miller A.N."/>
            <person name="Grigoriev I.V."/>
            <person name="Debuchy R."/>
            <person name="Gladieux P."/>
            <person name="Hiltunen Thoren M."/>
            <person name="Johannesson H."/>
        </authorList>
    </citation>
    <scope>NUCLEOTIDE SEQUENCE</scope>
    <source>
        <strain evidence="2">CBS 168.71</strain>
    </source>
</reference>
<feature type="compositionally biased region" description="Low complexity" evidence="1">
    <location>
        <begin position="465"/>
        <end position="474"/>
    </location>
</feature>
<dbReference type="AlphaFoldDB" id="A0AAE0HPH2"/>
<reference evidence="2" key="2">
    <citation type="submission" date="2023-06" db="EMBL/GenBank/DDBJ databases">
        <authorList>
            <consortium name="Lawrence Berkeley National Laboratory"/>
            <person name="Haridas S."/>
            <person name="Hensen N."/>
            <person name="Bonometti L."/>
            <person name="Westerberg I."/>
            <person name="Brannstrom I.O."/>
            <person name="Guillou S."/>
            <person name="Cros-Aarteil S."/>
            <person name="Calhoun S."/>
            <person name="Kuo A."/>
            <person name="Mondo S."/>
            <person name="Pangilinan J."/>
            <person name="Riley R."/>
            <person name="Labutti K."/>
            <person name="Andreopoulos B."/>
            <person name="Lipzen A."/>
            <person name="Chen C."/>
            <person name="Yanf M."/>
            <person name="Daum C."/>
            <person name="Ng V."/>
            <person name="Clum A."/>
            <person name="Steindorff A."/>
            <person name="Ohm R."/>
            <person name="Martin F."/>
            <person name="Silar P."/>
            <person name="Natvig D."/>
            <person name="Lalanne C."/>
            <person name="Gautier V."/>
            <person name="Ament-Velasquez S.L."/>
            <person name="Kruys A."/>
            <person name="Hutchinson M.I."/>
            <person name="Powell A.J."/>
            <person name="Barry K."/>
            <person name="Miller A.N."/>
            <person name="Grigoriev I.V."/>
            <person name="Debuchy R."/>
            <person name="Gladieux P."/>
            <person name="Thoren M.H."/>
            <person name="Johannesson H."/>
        </authorList>
    </citation>
    <scope>NUCLEOTIDE SEQUENCE</scope>
    <source>
        <strain evidence="2">CBS 168.71</strain>
    </source>
</reference>
<dbReference type="GeneID" id="87844249"/>
<accession>A0AAE0HPH2</accession>
<evidence type="ECO:0000256" key="1">
    <source>
        <dbReference type="SAM" id="MobiDB-lite"/>
    </source>
</evidence>
<gene>
    <name evidence="2" type="ORF">B0H64DRAFT_455360</name>
</gene>
<proteinExistence type="predicted"/>
<dbReference type="Proteomes" id="UP001278766">
    <property type="component" value="Unassembled WGS sequence"/>
</dbReference>
<dbReference type="EMBL" id="JAUEPN010000002">
    <property type="protein sequence ID" value="KAK3299436.1"/>
    <property type="molecule type" value="Genomic_DNA"/>
</dbReference>
<feature type="region of interest" description="Disordered" evidence="1">
    <location>
        <begin position="660"/>
        <end position="692"/>
    </location>
</feature>
<feature type="compositionally biased region" description="Pro residues" evidence="1">
    <location>
        <begin position="488"/>
        <end position="501"/>
    </location>
</feature>
<keyword evidence="3" id="KW-1185">Reference proteome</keyword>
<evidence type="ECO:0000313" key="2">
    <source>
        <dbReference type="EMBL" id="KAK3299436.1"/>
    </source>
</evidence>
<sequence>MGSNCSSVLAPCHDTDGSHFAVLPRCGTCDTPINASDKVVALVGDRTVPTYFRQTDEFPFPNLHWDDFIVASRLFCRNFERCGWLGLAVPVHADCLNLLRHNCPLAVEDALRRVWTIRAWSLPLFDAAPLDVEHPFVMSRHALDRVSAAAGLPQLPQLPAELLEMTRVKDPHSWFWRAVATLTLAADLPNMSDARTQGTLSLEQIAFWDRDTGLTLISPGEDSECGPLVRIAFDAHGIKKLERLHGFGPSPKGPAREDAAYVVAPLSAIRELPLSHQNGRLRIQALSRDPSSPLRWHLQMWNTPSPPLSNTPHVALVKDDREVPVITRAFELRAITGITRLYRRKAIVAVHVHDAKHPTALAAYRRLFARHRFARHRKPTWTYLPVNQATDPILAMGFREAPSTNANITTTTTTRAPGHRRTQLLVRQQLSGDTHMGDSRLPNPTTVLNPPRTLDTLQAHPTTFASNPSRTSPPAATPPTPGDDEPYHYPPNNVPCNPPFAPSAQPLKPDRALLAPAHRHGVFSTAPLSGVERVDLYRAGGDEEIALAGYGFEGAVFYYANGARRAVGHVRVGVDEARRVVGPVGVVVRKATVLRRPVVSVEFLVEGVVGDGDAGAGAVTVTGASTVARASASQRSKRTYPMTGDFRCWCDWPHVAVEIAREGEEEDDDGEVDSDVEELEGPDEEHPDEEEE</sequence>
<feature type="compositionally biased region" description="Acidic residues" evidence="1">
    <location>
        <begin position="663"/>
        <end position="692"/>
    </location>
</feature>
<organism evidence="2 3">
    <name type="scientific">Chaetomium fimeti</name>
    <dbReference type="NCBI Taxonomy" id="1854472"/>
    <lineage>
        <taxon>Eukaryota</taxon>
        <taxon>Fungi</taxon>
        <taxon>Dikarya</taxon>
        <taxon>Ascomycota</taxon>
        <taxon>Pezizomycotina</taxon>
        <taxon>Sordariomycetes</taxon>
        <taxon>Sordariomycetidae</taxon>
        <taxon>Sordariales</taxon>
        <taxon>Chaetomiaceae</taxon>
        <taxon>Chaetomium</taxon>
    </lineage>
</organism>
<feature type="compositionally biased region" description="Polar residues" evidence="1">
    <location>
        <begin position="455"/>
        <end position="464"/>
    </location>
</feature>